<dbReference type="Proteomes" id="UP000236724">
    <property type="component" value="Unassembled WGS sequence"/>
</dbReference>
<dbReference type="Pfam" id="PF19995">
    <property type="entry name" value="iSTAND"/>
    <property type="match status" value="1"/>
</dbReference>
<dbReference type="EMBL" id="FMSV02000397">
    <property type="protein sequence ID" value="SEH05860.1"/>
    <property type="molecule type" value="Genomic_DNA"/>
</dbReference>
<sequence length="341" mass="38979">MQAETLGPVTNRWIQAEARTELTGEQIRQGFSGAPVWSDSLGAIVGMITAYDTDSAQKRIGFFIPADLLLDALCDLKSYCILKSKAVTPPLAPKYLEYHLNYEKQWAAFRSSIENHQGQDSRRKRPLVCLLHGREGFGVGTGLIERLKMDLHAYYLVDIESPKHFNFADTTQDLYSALDNNLAEAFSNGPEEIKKIKSITHGTPYLLYTEVECTELNGKMLQDFLVYWDDWEDQSHLFLVCLFVYYPEQVLSARWCKFQLNVLWWLKKLAAKHYILPELGTISKKDVNDWALSPKVNKFFKEGGDKVVLNNLCDLFPSNKKQRMEILAPKLDELLAIITES</sequence>
<proteinExistence type="predicted"/>
<evidence type="ECO:0000313" key="2">
    <source>
        <dbReference type="EMBL" id="SEH05860.1"/>
    </source>
</evidence>
<feature type="domain" description="Inactive STAND" evidence="1">
    <location>
        <begin position="98"/>
        <end position="244"/>
    </location>
</feature>
<accession>A0A1H6F6U2</accession>
<protein>
    <recommendedName>
        <fullName evidence="1">Inactive STAND domain-containing protein</fullName>
    </recommendedName>
</protein>
<evidence type="ECO:0000259" key="1">
    <source>
        <dbReference type="Pfam" id="PF19995"/>
    </source>
</evidence>
<organism evidence="2 3">
    <name type="scientific">Candidatus Venteria ishoeyi</name>
    <dbReference type="NCBI Taxonomy" id="1899563"/>
    <lineage>
        <taxon>Bacteria</taxon>
        <taxon>Pseudomonadati</taxon>
        <taxon>Pseudomonadota</taxon>
        <taxon>Gammaproteobacteria</taxon>
        <taxon>Thiotrichales</taxon>
        <taxon>Thiotrichaceae</taxon>
        <taxon>Venteria</taxon>
    </lineage>
</organism>
<dbReference type="AlphaFoldDB" id="A0A1H6F6U2"/>
<dbReference type="SUPFAM" id="SSF50494">
    <property type="entry name" value="Trypsin-like serine proteases"/>
    <property type="match status" value="1"/>
</dbReference>
<dbReference type="InterPro" id="IPR045475">
    <property type="entry name" value="iSTAND"/>
</dbReference>
<keyword evidence="3" id="KW-1185">Reference proteome</keyword>
<reference evidence="2 3" key="1">
    <citation type="submission" date="2016-10" db="EMBL/GenBank/DDBJ databases">
        <authorList>
            <person name="de Groot N.N."/>
        </authorList>
    </citation>
    <scope>NUCLEOTIDE SEQUENCE [LARGE SCALE GENOMIC DNA]</scope>
    <source>
        <strain evidence="2">MBHS1</strain>
    </source>
</reference>
<evidence type="ECO:0000313" key="3">
    <source>
        <dbReference type="Proteomes" id="UP000236724"/>
    </source>
</evidence>
<gene>
    <name evidence="2" type="ORF">MBHS_01715</name>
</gene>
<dbReference type="InterPro" id="IPR009003">
    <property type="entry name" value="Peptidase_S1_PA"/>
</dbReference>
<name>A0A1H6F6U2_9GAMM</name>